<comment type="caution">
    <text evidence="1">The sequence shown here is derived from an EMBL/GenBank/DDBJ whole genome shotgun (WGS) entry which is preliminary data.</text>
</comment>
<proteinExistence type="predicted"/>
<accession>A0A9N8ZNZ8</accession>
<gene>
    <name evidence="1" type="ORF">FMOSSE_LOCUS4128</name>
</gene>
<protein>
    <submittedName>
        <fullName evidence="1">8148_t:CDS:1</fullName>
    </submittedName>
</protein>
<dbReference type="EMBL" id="CAJVPP010000672">
    <property type="protein sequence ID" value="CAG8502824.1"/>
    <property type="molecule type" value="Genomic_DNA"/>
</dbReference>
<sequence length="45" mass="4872">MFYYLKHVSSVGQPAIPLWISSNLAMLTSTAKPSSLPNSPQGHTL</sequence>
<organism evidence="1 2">
    <name type="scientific">Funneliformis mosseae</name>
    <name type="common">Endomycorrhizal fungus</name>
    <name type="synonym">Glomus mosseae</name>
    <dbReference type="NCBI Taxonomy" id="27381"/>
    <lineage>
        <taxon>Eukaryota</taxon>
        <taxon>Fungi</taxon>
        <taxon>Fungi incertae sedis</taxon>
        <taxon>Mucoromycota</taxon>
        <taxon>Glomeromycotina</taxon>
        <taxon>Glomeromycetes</taxon>
        <taxon>Glomerales</taxon>
        <taxon>Glomeraceae</taxon>
        <taxon>Funneliformis</taxon>
    </lineage>
</organism>
<dbReference type="AlphaFoldDB" id="A0A9N8ZNZ8"/>
<name>A0A9N8ZNZ8_FUNMO</name>
<dbReference type="Proteomes" id="UP000789375">
    <property type="component" value="Unassembled WGS sequence"/>
</dbReference>
<evidence type="ECO:0000313" key="2">
    <source>
        <dbReference type="Proteomes" id="UP000789375"/>
    </source>
</evidence>
<keyword evidence="2" id="KW-1185">Reference proteome</keyword>
<evidence type="ECO:0000313" key="1">
    <source>
        <dbReference type="EMBL" id="CAG8502824.1"/>
    </source>
</evidence>
<reference evidence="1" key="1">
    <citation type="submission" date="2021-06" db="EMBL/GenBank/DDBJ databases">
        <authorList>
            <person name="Kallberg Y."/>
            <person name="Tangrot J."/>
            <person name="Rosling A."/>
        </authorList>
    </citation>
    <scope>NUCLEOTIDE SEQUENCE</scope>
    <source>
        <strain evidence="1">87-6 pot B 2015</strain>
    </source>
</reference>